<accession>A0A0J8TWX3</accession>
<gene>
    <name evidence="1" type="ORF">ACT17_32640</name>
</gene>
<evidence type="ECO:0000313" key="2">
    <source>
        <dbReference type="Proteomes" id="UP000037594"/>
    </source>
</evidence>
<reference evidence="1 2" key="1">
    <citation type="submission" date="2015-06" db="EMBL/GenBank/DDBJ databases">
        <title>Genome sequence of Mycobacterium conceptionense strain MLE.</title>
        <authorList>
            <person name="Greninger A.L."/>
            <person name="Cunningham G."/>
            <person name="Chiu C.Y."/>
            <person name="Miller S."/>
        </authorList>
    </citation>
    <scope>NUCLEOTIDE SEQUENCE [LARGE SCALE GENOMIC DNA]</scope>
    <source>
        <strain evidence="1 2">MLE</strain>
    </source>
</reference>
<dbReference type="RefSeq" id="WP_048896514.1">
    <property type="nucleotide sequence ID" value="NZ_LFOD01000064.1"/>
</dbReference>
<proteinExistence type="predicted"/>
<dbReference type="EMBL" id="LFOD01000064">
    <property type="protein sequence ID" value="KMV13931.1"/>
    <property type="molecule type" value="Genomic_DNA"/>
</dbReference>
<evidence type="ECO:0000313" key="1">
    <source>
        <dbReference type="EMBL" id="KMV13931.1"/>
    </source>
</evidence>
<dbReference type="OrthoDB" id="9929467at2"/>
<name>A0A0J8TWX3_9MYCO</name>
<dbReference type="Proteomes" id="UP000037594">
    <property type="component" value="Unassembled WGS sequence"/>
</dbReference>
<comment type="caution">
    <text evidence="1">The sequence shown here is derived from an EMBL/GenBank/DDBJ whole genome shotgun (WGS) entry which is preliminary data.</text>
</comment>
<dbReference type="PATRIC" id="fig|451644.5.peg.6703"/>
<sequence>MTSLIDFIDPDVQGVGATETCTHGREITLETDPRSSGHDAIRDLAEQFVRQGHAIERGEHQIVLRAGDGEPLNWFSIDTEALNWWKANIPFKATFTQCSACAPGASAV</sequence>
<organism evidence="1 2">
    <name type="scientific">Mycolicibacterium conceptionense</name>
    <dbReference type="NCBI Taxonomy" id="451644"/>
    <lineage>
        <taxon>Bacteria</taxon>
        <taxon>Bacillati</taxon>
        <taxon>Actinomycetota</taxon>
        <taxon>Actinomycetes</taxon>
        <taxon>Mycobacteriales</taxon>
        <taxon>Mycobacteriaceae</taxon>
        <taxon>Mycolicibacterium</taxon>
    </lineage>
</organism>
<protein>
    <submittedName>
        <fullName evidence="1">Uncharacterized protein</fullName>
    </submittedName>
</protein>
<dbReference type="AlphaFoldDB" id="A0A0J8TWX3"/>